<dbReference type="GO" id="GO:0005737">
    <property type="term" value="C:cytoplasm"/>
    <property type="evidence" value="ECO:0007669"/>
    <property type="project" value="UniProtKB-SubCell"/>
</dbReference>
<keyword evidence="20" id="KW-0812">Transmembrane</keyword>
<evidence type="ECO:0000256" key="5">
    <source>
        <dbReference type="ARBA" id="ARBA00012211"/>
    </source>
</evidence>
<evidence type="ECO:0000256" key="3">
    <source>
        <dbReference type="ARBA" id="ARBA00004752"/>
    </source>
</evidence>
<comment type="pathway">
    <text evidence="17">Glycan biosynthesis.</text>
</comment>
<evidence type="ECO:0000256" key="17">
    <source>
        <dbReference type="ARBA" id="ARBA00060592"/>
    </source>
</evidence>
<dbReference type="PANTHER" id="PTHR43445:SF3">
    <property type="entry name" value="UDP-N-ACETYLMURAMATE--L-ALANINE LIGASE"/>
    <property type="match status" value="1"/>
</dbReference>
<comment type="catalytic activity">
    <reaction evidence="16 19">
        <text>UDP-N-acetyl-alpha-D-muramate + L-alanine + ATP = UDP-N-acetyl-alpha-D-muramoyl-L-alanine + ADP + phosphate + H(+)</text>
        <dbReference type="Rhea" id="RHEA:23372"/>
        <dbReference type="ChEBI" id="CHEBI:15378"/>
        <dbReference type="ChEBI" id="CHEBI:30616"/>
        <dbReference type="ChEBI" id="CHEBI:43474"/>
        <dbReference type="ChEBI" id="CHEBI:57972"/>
        <dbReference type="ChEBI" id="CHEBI:70757"/>
        <dbReference type="ChEBI" id="CHEBI:83898"/>
        <dbReference type="ChEBI" id="CHEBI:456216"/>
        <dbReference type="EC" id="6.3.2.8"/>
    </reaction>
</comment>
<evidence type="ECO:0000256" key="7">
    <source>
        <dbReference type="ARBA" id="ARBA00022490"/>
    </source>
</evidence>
<keyword evidence="11 19" id="KW-0067">ATP-binding</keyword>
<dbReference type="OrthoDB" id="9804126at2"/>
<evidence type="ECO:0000313" key="24">
    <source>
        <dbReference type="EMBL" id="TRY14966.1"/>
    </source>
</evidence>
<dbReference type="InterPro" id="IPR036565">
    <property type="entry name" value="Mur-like_cat_sf"/>
</dbReference>
<keyword evidence="14 19" id="KW-0131">Cell cycle</keyword>
<evidence type="ECO:0000256" key="12">
    <source>
        <dbReference type="ARBA" id="ARBA00022960"/>
    </source>
</evidence>
<evidence type="ECO:0000256" key="8">
    <source>
        <dbReference type="ARBA" id="ARBA00022598"/>
    </source>
</evidence>
<dbReference type="InterPro" id="IPR050061">
    <property type="entry name" value="MurCDEF_pg_biosynth"/>
</dbReference>
<dbReference type="GO" id="GO:0071555">
    <property type="term" value="P:cell wall organization"/>
    <property type="evidence" value="ECO:0007669"/>
    <property type="project" value="UniProtKB-KW"/>
</dbReference>
<evidence type="ECO:0000256" key="9">
    <source>
        <dbReference type="ARBA" id="ARBA00022618"/>
    </source>
</evidence>
<keyword evidence="12 19" id="KW-0133">Cell shape</keyword>
<dbReference type="InterPro" id="IPR036615">
    <property type="entry name" value="Mur_ligase_C_dom_sf"/>
</dbReference>
<evidence type="ECO:0000256" key="15">
    <source>
        <dbReference type="ARBA" id="ARBA00023316"/>
    </source>
</evidence>
<dbReference type="Pfam" id="PF01225">
    <property type="entry name" value="Mur_ligase"/>
    <property type="match status" value="1"/>
</dbReference>
<evidence type="ECO:0000256" key="20">
    <source>
        <dbReference type="SAM" id="Phobius"/>
    </source>
</evidence>
<keyword evidence="15 19" id="KW-0961">Cell wall biogenesis/degradation</keyword>
<keyword evidence="20" id="KW-1133">Transmembrane helix</keyword>
<keyword evidence="13 19" id="KW-0573">Peptidoglycan synthesis</keyword>
<dbReference type="EMBL" id="VKGK01000007">
    <property type="protein sequence ID" value="TRY14966.1"/>
    <property type="molecule type" value="Genomic_DNA"/>
</dbReference>
<dbReference type="GO" id="GO:0008360">
    <property type="term" value="P:regulation of cell shape"/>
    <property type="evidence" value="ECO:0007669"/>
    <property type="project" value="UniProtKB-KW"/>
</dbReference>
<keyword evidence="9 19" id="KW-0132">Cell division</keyword>
<dbReference type="InterPro" id="IPR013221">
    <property type="entry name" value="Mur_ligase_cen"/>
</dbReference>
<dbReference type="FunFam" id="3.40.50.720:FF:000046">
    <property type="entry name" value="UDP-N-acetylmuramate--L-alanine ligase"/>
    <property type="match status" value="1"/>
</dbReference>
<dbReference type="InterPro" id="IPR004101">
    <property type="entry name" value="Mur_ligase_C"/>
</dbReference>
<feature type="domain" description="Mur ligase C-terminal" evidence="22">
    <location>
        <begin position="328"/>
        <end position="463"/>
    </location>
</feature>
<sequence length="489" mass="53424">MSNDKEKYSKLRNIIPEMRRVKNIYFVGIGGAGMGGIAEVLVNEGYRLSGSDIAENAVTERLASLGAKIHIGHDAEQVHGADVVVVSTAIQADNPELLEAQALRIPIVQRAEMLAELMRYRHGVAVAGTHGKTTTTSLIASVYGQAERDPTFVIGGLLNSAGTNARLGHSRYLIAEADESDASFLHLQPMVSVVTNIEADHMDTYEGDFEKLKSTFIDFLHNLPFYGVAVMCIDDPVVRELLPRVGRKIVTYGFSEDADVQALNFVQEGYRSRFTLRRAGHDDVEVVVNLPGQHNVLNSLAAIAVASEDEIEDAAIIQALADFQGIGRRFEQLGCFDTDNGEVVLVDDYGHHPSEVAATISAAKLGWPEKRLVMIYQPHRYSRTRDLYEDFVEVLSQVDCLLLLDVYSAGEAPIPGADSRALCRSIRLRGQLDPIFVGDQEQLLTLLPDVLQEGDLLLTQGAGNIGLLSKLLAKNRLGFGTLNNDSNKG</sequence>
<dbReference type="SUPFAM" id="SSF53244">
    <property type="entry name" value="MurD-like peptide ligases, peptide-binding domain"/>
    <property type="match status" value="1"/>
</dbReference>
<dbReference type="FunFam" id="3.40.1190.10:FF:000001">
    <property type="entry name" value="UDP-N-acetylmuramate--L-alanine ligase"/>
    <property type="match status" value="1"/>
</dbReference>
<dbReference type="SUPFAM" id="SSF51984">
    <property type="entry name" value="MurCD N-terminal domain"/>
    <property type="match status" value="1"/>
</dbReference>
<evidence type="ECO:0000259" key="23">
    <source>
        <dbReference type="Pfam" id="PF08245"/>
    </source>
</evidence>
<gene>
    <name evidence="19 24" type="primary">murC</name>
    <name evidence="24" type="ORF">FN961_08220</name>
</gene>
<organism evidence="24 25">
    <name type="scientific">Shewanella hanedai</name>
    <name type="common">Alteromonas hanedai</name>
    <dbReference type="NCBI Taxonomy" id="25"/>
    <lineage>
        <taxon>Bacteria</taxon>
        <taxon>Pseudomonadati</taxon>
        <taxon>Pseudomonadota</taxon>
        <taxon>Gammaproteobacteria</taxon>
        <taxon>Alteromonadales</taxon>
        <taxon>Shewanellaceae</taxon>
        <taxon>Shewanella</taxon>
    </lineage>
</organism>
<dbReference type="GO" id="GO:0009252">
    <property type="term" value="P:peptidoglycan biosynthetic process"/>
    <property type="evidence" value="ECO:0007669"/>
    <property type="project" value="UniProtKB-UniRule"/>
</dbReference>
<evidence type="ECO:0000259" key="21">
    <source>
        <dbReference type="Pfam" id="PF01225"/>
    </source>
</evidence>
<comment type="similarity">
    <text evidence="4 19">Belongs to the MurCDEF family.</text>
</comment>
<dbReference type="InterPro" id="IPR005758">
    <property type="entry name" value="UDP-N-AcMur_Ala_ligase_MurC"/>
</dbReference>
<dbReference type="Pfam" id="PF02875">
    <property type="entry name" value="Mur_ligase_C"/>
    <property type="match status" value="1"/>
</dbReference>
<protein>
    <recommendedName>
        <fullName evidence="6 19">UDP-N-acetylmuramate--L-alanine ligase</fullName>
        <ecNumber evidence="5 19">6.3.2.8</ecNumber>
    </recommendedName>
    <alternativeName>
        <fullName evidence="18 19">UDP-N-acetylmuramoyl-L-alanine synthetase</fullName>
    </alternativeName>
</protein>
<dbReference type="RefSeq" id="WP_143564071.1">
    <property type="nucleotide sequence ID" value="NZ_BMPL01000026.1"/>
</dbReference>
<comment type="pathway">
    <text evidence="3 19">Cell wall biogenesis; peptidoglycan biosynthesis.</text>
</comment>
<evidence type="ECO:0000256" key="13">
    <source>
        <dbReference type="ARBA" id="ARBA00022984"/>
    </source>
</evidence>
<dbReference type="GO" id="GO:0051301">
    <property type="term" value="P:cell division"/>
    <property type="evidence" value="ECO:0007669"/>
    <property type="project" value="UniProtKB-KW"/>
</dbReference>
<dbReference type="Proteomes" id="UP000318126">
    <property type="component" value="Unassembled WGS sequence"/>
</dbReference>
<evidence type="ECO:0000256" key="6">
    <source>
        <dbReference type="ARBA" id="ARBA00021749"/>
    </source>
</evidence>
<dbReference type="NCBIfam" id="TIGR01082">
    <property type="entry name" value="murC"/>
    <property type="match status" value="1"/>
</dbReference>
<dbReference type="UniPathway" id="UPA00219"/>
<comment type="subcellular location">
    <subcellularLocation>
        <location evidence="2 19">Cytoplasm</location>
    </subcellularLocation>
</comment>
<comment type="caution">
    <text evidence="24">The sequence shown here is derived from an EMBL/GenBank/DDBJ whole genome shotgun (WGS) entry which is preliminary data.</text>
</comment>
<evidence type="ECO:0000256" key="16">
    <source>
        <dbReference type="ARBA" id="ARBA00047833"/>
    </source>
</evidence>
<dbReference type="Pfam" id="PF08245">
    <property type="entry name" value="Mur_ligase_M"/>
    <property type="match status" value="1"/>
</dbReference>
<proteinExistence type="inferred from homology"/>
<evidence type="ECO:0000256" key="4">
    <source>
        <dbReference type="ARBA" id="ARBA00010416"/>
    </source>
</evidence>
<keyword evidence="25" id="KW-1185">Reference proteome</keyword>
<evidence type="ECO:0000256" key="18">
    <source>
        <dbReference type="ARBA" id="ARBA00079022"/>
    </source>
</evidence>
<name>A0A553JR71_SHEHA</name>
<dbReference type="SUPFAM" id="SSF53623">
    <property type="entry name" value="MurD-like peptide ligases, catalytic domain"/>
    <property type="match status" value="1"/>
</dbReference>
<dbReference type="Gene3D" id="3.40.1190.10">
    <property type="entry name" value="Mur-like, catalytic domain"/>
    <property type="match status" value="1"/>
</dbReference>
<feature type="binding site" evidence="19">
    <location>
        <begin position="128"/>
        <end position="134"/>
    </location>
    <ligand>
        <name>ATP</name>
        <dbReference type="ChEBI" id="CHEBI:30616"/>
    </ligand>
</feature>
<dbReference type="HAMAP" id="MF_00046">
    <property type="entry name" value="MurC"/>
    <property type="match status" value="1"/>
</dbReference>
<feature type="domain" description="Mur ligase N-terminal catalytic" evidence="21">
    <location>
        <begin position="24"/>
        <end position="121"/>
    </location>
</feature>
<evidence type="ECO:0000313" key="25">
    <source>
        <dbReference type="Proteomes" id="UP000318126"/>
    </source>
</evidence>
<evidence type="ECO:0000256" key="14">
    <source>
        <dbReference type="ARBA" id="ARBA00023306"/>
    </source>
</evidence>
<keyword evidence="10 19" id="KW-0547">Nucleotide-binding</keyword>
<comment type="function">
    <text evidence="1 19">Cell wall formation.</text>
</comment>
<feature type="domain" description="Mur ligase central" evidence="23">
    <location>
        <begin position="126"/>
        <end position="306"/>
    </location>
</feature>
<dbReference type="GO" id="GO:0005524">
    <property type="term" value="F:ATP binding"/>
    <property type="evidence" value="ECO:0007669"/>
    <property type="project" value="UniProtKB-UniRule"/>
</dbReference>
<dbReference type="InterPro" id="IPR000713">
    <property type="entry name" value="Mur_ligase_N"/>
</dbReference>
<keyword evidence="7 19" id="KW-0963">Cytoplasm</keyword>
<dbReference type="Gene3D" id="3.90.190.20">
    <property type="entry name" value="Mur ligase, C-terminal domain"/>
    <property type="match status" value="1"/>
</dbReference>
<dbReference type="Gene3D" id="3.40.50.720">
    <property type="entry name" value="NAD(P)-binding Rossmann-like Domain"/>
    <property type="match status" value="1"/>
</dbReference>
<evidence type="ECO:0000256" key="19">
    <source>
        <dbReference type="HAMAP-Rule" id="MF_00046"/>
    </source>
</evidence>
<evidence type="ECO:0000256" key="1">
    <source>
        <dbReference type="ARBA" id="ARBA00003921"/>
    </source>
</evidence>
<reference evidence="25" key="1">
    <citation type="submission" date="2019-07" db="EMBL/GenBank/DDBJ databases">
        <title>Shewanella sp. YLB-08 draft genomic sequence.</title>
        <authorList>
            <person name="Yu L."/>
        </authorList>
    </citation>
    <scope>NUCLEOTIDE SEQUENCE [LARGE SCALE GENOMIC DNA]</scope>
    <source>
        <strain evidence="25">JCM 20706</strain>
    </source>
</reference>
<evidence type="ECO:0000256" key="11">
    <source>
        <dbReference type="ARBA" id="ARBA00022840"/>
    </source>
</evidence>
<evidence type="ECO:0000256" key="2">
    <source>
        <dbReference type="ARBA" id="ARBA00004496"/>
    </source>
</evidence>
<dbReference type="EC" id="6.3.2.8" evidence="5 19"/>
<keyword evidence="20" id="KW-0472">Membrane</keyword>
<dbReference type="PANTHER" id="PTHR43445">
    <property type="entry name" value="UDP-N-ACETYLMURAMATE--L-ALANINE LIGASE-RELATED"/>
    <property type="match status" value="1"/>
</dbReference>
<evidence type="ECO:0000259" key="22">
    <source>
        <dbReference type="Pfam" id="PF02875"/>
    </source>
</evidence>
<evidence type="ECO:0000256" key="10">
    <source>
        <dbReference type="ARBA" id="ARBA00022741"/>
    </source>
</evidence>
<dbReference type="GO" id="GO:0008763">
    <property type="term" value="F:UDP-N-acetylmuramate-L-alanine ligase activity"/>
    <property type="evidence" value="ECO:0007669"/>
    <property type="project" value="UniProtKB-UniRule"/>
</dbReference>
<feature type="transmembrane region" description="Helical" evidence="20">
    <location>
        <begin position="21"/>
        <end position="42"/>
    </location>
</feature>
<keyword evidence="8 19" id="KW-0436">Ligase</keyword>
<dbReference type="AlphaFoldDB" id="A0A553JR71"/>
<accession>A0A553JR71</accession>